<comment type="caution">
    <text evidence="3">The sequence shown here is derived from an EMBL/GenBank/DDBJ whole genome shotgun (WGS) entry which is preliminary data.</text>
</comment>
<feature type="domain" description="Reverse transcriptase Ty1/copia-type" evidence="2">
    <location>
        <begin position="113"/>
        <end position="237"/>
    </location>
</feature>
<evidence type="ECO:0000256" key="1">
    <source>
        <dbReference type="SAM" id="MobiDB-lite"/>
    </source>
</evidence>
<keyword evidence="4" id="KW-1185">Reference proteome</keyword>
<protein>
    <recommendedName>
        <fullName evidence="2">Reverse transcriptase Ty1/copia-type domain-containing protein</fullName>
    </recommendedName>
</protein>
<evidence type="ECO:0000313" key="3">
    <source>
        <dbReference type="EMBL" id="KAL2340625.1"/>
    </source>
</evidence>
<evidence type="ECO:0000259" key="2">
    <source>
        <dbReference type="Pfam" id="PF07727"/>
    </source>
</evidence>
<reference evidence="3 4" key="1">
    <citation type="submission" date="2024-08" db="EMBL/GenBank/DDBJ databases">
        <title>Insights into the chromosomal genome structure of Flemingia macrophylla.</title>
        <authorList>
            <person name="Ding Y."/>
            <person name="Zhao Y."/>
            <person name="Bi W."/>
            <person name="Wu M."/>
            <person name="Zhao G."/>
            <person name="Gong Y."/>
            <person name="Li W."/>
            <person name="Zhang P."/>
        </authorList>
    </citation>
    <scope>NUCLEOTIDE SEQUENCE [LARGE SCALE GENOMIC DNA]</scope>
    <source>
        <strain evidence="3">DYQJB</strain>
        <tissue evidence="3">Leaf</tissue>
    </source>
</reference>
<gene>
    <name evidence="3" type="ORF">Fmac_008565</name>
</gene>
<sequence>MKDMLPMETTSKGKSLVEEVLNPSMTDSNDNKNETTPCESNPLPKEWRTSRGLSLDNVIGDIEKEVSTRHSLNNFCKIMAFVSQIEPKTNEDAIQDEFWQLAMQEELNQFERNQVWDLVHEPKHHPVLGTKWVFRNKLDENGFIIRNKARLVAKGYNQEEGIDFEETFAPVARIEAIRLLLTYAFLMDFKLYQMDVKSVFLNGFIQEEVYVGQPPGFEDCNFPNHVFKLKKALYGLK</sequence>
<proteinExistence type="predicted"/>
<dbReference type="EMBL" id="JBGMDY010000003">
    <property type="protein sequence ID" value="KAL2340625.1"/>
    <property type="molecule type" value="Genomic_DNA"/>
</dbReference>
<organism evidence="3 4">
    <name type="scientific">Flemingia macrophylla</name>
    <dbReference type="NCBI Taxonomy" id="520843"/>
    <lineage>
        <taxon>Eukaryota</taxon>
        <taxon>Viridiplantae</taxon>
        <taxon>Streptophyta</taxon>
        <taxon>Embryophyta</taxon>
        <taxon>Tracheophyta</taxon>
        <taxon>Spermatophyta</taxon>
        <taxon>Magnoliopsida</taxon>
        <taxon>eudicotyledons</taxon>
        <taxon>Gunneridae</taxon>
        <taxon>Pentapetalae</taxon>
        <taxon>rosids</taxon>
        <taxon>fabids</taxon>
        <taxon>Fabales</taxon>
        <taxon>Fabaceae</taxon>
        <taxon>Papilionoideae</taxon>
        <taxon>50 kb inversion clade</taxon>
        <taxon>NPAAA clade</taxon>
        <taxon>indigoferoid/millettioid clade</taxon>
        <taxon>Phaseoleae</taxon>
        <taxon>Flemingia</taxon>
    </lineage>
</organism>
<feature type="region of interest" description="Disordered" evidence="1">
    <location>
        <begin position="1"/>
        <end position="47"/>
    </location>
</feature>
<evidence type="ECO:0000313" key="4">
    <source>
        <dbReference type="Proteomes" id="UP001603857"/>
    </source>
</evidence>
<dbReference type="AlphaFoldDB" id="A0ABD1N060"/>
<dbReference type="InterPro" id="IPR013103">
    <property type="entry name" value="RVT_2"/>
</dbReference>
<accession>A0ABD1N060</accession>
<feature type="compositionally biased region" description="Polar residues" evidence="1">
    <location>
        <begin position="23"/>
        <end position="39"/>
    </location>
</feature>
<dbReference type="Pfam" id="PF07727">
    <property type="entry name" value="RVT_2"/>
    <property type="match status" value="1"/>
</dbReference>
<name>A0ABD1N060_9FABA</name>
<dbReference type="Proteomes" id="UP001603857">
    <property type="component" value="Unassembled WGS sequence"/>
</dbReference>